<evidence type="ECO:0000256" key="1">
    <source>
        <dbReference type="PROSITE-ProRule" id="PRU00339"/>
    </source>
</evidence>
<feature type="repeat" description="TPR" evidence="1">
    <location>
        <begin position="196"/>
        <end position="229"/>
    </location>
</feature>
<gene>
    <name evidence="3" type="ORF">GRI35_03120</name>
</gene>
<evidence type="ECO:0000313" key="4">
    <source>
        <dbReference type="Proteomes" id="UP000460290"/>
    </source>
</evidence>
<dbReference type="PROSITE" id="PS50005">
    <property type="entry name" value="TPR"/>
    <property type="match status" value="2"/>
</dbReference>
<feature type="signal peptide" evidence="2">
    <location>
        <begin position="1"/>
        <end position="22"/>
    </location>
</feature>
<comment type="caution">
    <text evidence="3">The sequence shown here is derived from an EMBL/GenBank/DDBJ whole genome shotgun (WGS) entry which is preliminary data.</text>
</comment>
<reference evidence="3 4" key="1">
    <citation type="submission" date="2019-12" db="EMBL/GenBank/DDBJ databases">
        <title>Genomic-based taxomic classification of the family Erythrobacteraceae.</title>
        <authorList>
            <person name="Xu L."/>
        </authorList>
    </citation>
    <scope>NUCLEOTIDE SEQUENCE [LARGE SCALE GENOMIC DNA]</scope>
    <source>
        <strain evidence="3 4">KCTC 42006</strain>
    </source>
</reference>
<dbReference type="PROSITE" id="PS50293">
    <property type="entry name" value="TPR_REGION"/>
    <property type="match status" value="1"/>
</dbReference>
<proteinExistence type="predicted"/>
<evidence type="ECO:0000313" key="3">
    <source>
        <dbReference type="EMBL" id="MXO82367.1"/>
    </source>
</evidence>
<protein>
    <submittedName>
        <fullName evidence="3">Tetratricopeptide repeat protein</fullName>
    </submittedName>
</protein>
<sequence>MRRIMLKPVLVIACLAAATPMAGCSELQTDYLAEGREAYESGEFSRARIHLLQYLDGNPDDGAARILLAKVLLEIGDGVGAMRFLEQIADDSELRNEAKSLIPEARLLEGQYKMVLELTEEVSGPFSANMAWARAFAQVGLDRVEAAMDTIDAALRQTPKDIRLLLLKGNILLADGKVAQAHSVVRQLSANEPDNVRVMLLAGRVALARGNESEARKLFSRAVELQPDNSVTYAMLGDTYRQSGEMDKARENYERSLQLLPGNAKVLISLAELELFEGNVDLAHQILQNSRMRVQSLPLAMRLEGLIATERGMHETALTKLERYIRDNPTDPIALSALGRTYEALGETEKMNNIEQVLAKLDPSDSDLEIAVQRSDGTLRSELDKANQALARQDWRAADAVYSKLVNRPGMDNPVVFNNAAMVKLQLENLPAALAMAEKAYRLAPNDPFVQDSLGWTLFLNGKQPDRAAKLLTRAYEANPDNSEISWHLAQVLASTGRKADAVALMERLKPNLSPADRAKIDTLIARL</sequence>
<keyword evidence="4" id="KW-1185">Reference proteome</keyword>
<dbReference type="InterPro" id="IPR019734">
    <property type="entry name" value="TPR_rpt"/>
</dbReference>
<dbReference type="SUPFAM" id="SSF48452">
    <property type="entry name" value="TPR-like"/>
    <property type="match status" value="3"/>
</dbReference>
<dbReference type="AlphaFoldDB" id="A0A844Z5K4"/>
<dbReference type="Proteomes" id="UP000460290">
    <property type="component" value="Unassembled WGS sequence"/>
</dbReference>
<feature type="repeat" description="TPR" evidence="1">
    <location>
        <begin position="230"/>
        <end position="263"/>
    </location>
</feature>
<dbReference type="EMBL" id="WTYZ01000001">
    <property type="protein sequence ID" value="MXO82367.1"/>
    <property type="molecule type" value="Genomic_DNA"/>
</dbReference>
<keyword evidence="1" id="KW-0802">TPR repeat</keyword>
<dbReference type="Pfam" id="PF14559">
    <property type="entry name" value="TPR_19"/>
    <property type="match status" value="3"/>
</dbReference>
<feature type="chain" id="PRO_5032353064" evidence="2">
    <location>
        <begin position="23"/>
        <end position="528"/>
    </location>
</feature>
<dbReference type="Gene3D" id="1.25.40.10">
    <property type="entry name" value="Tetratricopeptide repeat domain"/>
    <property type="match status" value="3"/>
</dbReference>
<name>A0A844Z5K4_9SPHN</name>
<dbReference type="InterPro" id="IPR011990">
    <property type="entry name" value="TPR-like_helical_dom_sf"/>
</dbReference>
<accession>A0A844Z5K4</accession>
<keyword evidence="2" id="KW-0732">Signal</keyword>
<evidence type="ECO:0000256" key="2">
    <source>
        <dbReference type="SAM" id="SignalP"/>
    </source>
</evidence>
<dbReference type="Pfam" id="PF13432">
    <property type="entry name" value="TPR_16"/>
    <property type="match status" value="1"/>
</dbReference>
<dbReference type="PANTHER" id="PTHR12558:SF13">
    <property type="entry name" value="CELL DIVISION CYCLE PROTEIN 27 HOMOLOG"/>
    <property type="match status" value="1"/>
</dbReference>
<dbReference type="SMART" id="SM00028">
    <property type="entry name" value="TPR"/>
    <property type="match status" value="6"/>
</dbReference>
<dbReference type="PANTHER" id="PTHR12558">
    <property type="entry name" value="CELL DIVISION CYCLE 16,23,27"/>
    <property type="match status" value="1"/>
</dbReference>
<organism evidence="3 4">
    <name type="scientific">Pontixanthobacter aestiaquae</name>
    <dbReference type="NCBI Taxonomy" id="1509367"/>
    <lineage>
        <taxon>Bacteria</taxon>
        <taxon>Pseudomonadati</taxon>
        <taxon>Pseudomonadota</taxon>
        <taxon>Alphaproteobacteria</taxon>
        <taxon>Sphingomonadales</taxon>
        <taxon>Erythrobacteraceae</taxon>
        <taxon>Pontixanthobacter</taxon>
    </lineage>
</organism>